<dbReference type="Pfam" id="PF03753">
    <property type="entry name" value="HHV6-IE"/>
    <property type="match status" value="3"/>
</dbReference>
<feature type="region of interest" description="Disordered" evidence="1">
    <location>
        <begin position="1"/>
        <end position="21"/>
    </location>
</feature>
<name>A0A0A7RM68_9BETA</name>
<evidence type="ECO:0000313" key="3">
    <source>
        <dbReference type="Proteomes" id="UP000142548"/>
    </source>
</evidence>
<evidence type="ECO:0000256" key="1">
    <source>
        <dbReference type="SAM" id="MobiDB-lite"/>
    </source>
</evidence>
<proteinExistence type="predicted"/>
<feature type="compositionally biased region" description="Polar residues" evidence="1">
    <location>
        <begin position="567"/>
        <end position="584"/>
    </location>
</feature>
<dbReference type="InterPro" id="IPR005507">
    <property type="entry name" value="HHV6-IE"/>
</dbReference>
<sequence>MEPAKPSGNNMGSNDERMQDYRPDPMMEESIQQILEESLMCDTSFDDLILPGLESFGLIIPESSNNIESNNVEEGSNEDLKTLAAQSAGNCIQSIGASVKAAMKQEQSDMEDKLIKCAGLLTQQQSMFIGLGLEQLSQLININLLSSASTKYVESYSKMLHGKELDFFNWCEPRFIVFACDKFDGLVKKVASESRNLLLDLRANMNNDIIKAVKDIFSKATVTLDCQKLNQGATMLMMMAHNKEMSNPDISSKDFCEKINVLKQTLLEGKNEIVETNAKNMQILQTFAIKQMNQIFMDGCDKAFLKLNVNCKNLITAAKNLANAILQSIIICSNEFSWQHLKLLRQGFKATILTMITQACERLESSYDDTGLIKPLAPLQIMEGYINMDKNRQSSICDGNTDPSDSMILDLADFDDHGRYSEESSIESIHEDDDNKMYPCTPSPEVPGKSKYVGTFTENSRQSGDEQTNPNCVGTASVTDLGGPDNLNSISGLQSCKNMLLERLLDTQCDSVVEGTEQDGSNGNPLISEMLMFGYETDHSAPYESESDNNDEIDYIANSDSAARTNNIHMNSTDENTPFSNSICSPPEVTPSKKNVKPKSMTPGSKPKKRVAKRKHVSSKSPKHKKIKTDKLPKAADVIVISSESEDEEDGDNIIGNSILIKAIKSESDSESSSESDDCTSEHEQLHLSDYDKVTNNGDCPSKGFPTPVFTIPIRSMQGISGIKSKFIPRKNWIWYMKKTHQVDNCPIHSSENVDAKDDNDGTEAKHCFMNHFVPIKTDDEDYDKDNVSYIYNKIQNSKIDSGVITPTKRLIIDMVMDNFMDLNDIIKQGIIKHCQDLCNKYNVVTPTTCEKDLNVANSQTFATTATQVFDPPVTGNNSSILNIINDTTSQNDENRCTEGTSNSNEKCTNISDCNSDGTEAFKLDGYPSDYDPFIENAQIY</sequence>
<evidence type="ECO:0000313" key="2">
    <source>
        <dbReference type="EMBL" id="AJA36297.1"/>
    </source>
</evidence>
<reference evidence="2 3" key="3">
    <citation type="journal article" date="2015" name="Genome Announc.">
        <title>Complete Genome Sequence of the Human Herpesvirus 6A Strain AJ from Africa Resembles Strain GS from North America.</title>
        <authorList>
            <person name="Tweedy J."/>
            <person name="Spyrou M.A."/>
            <person name="Donaldson C.D."/>
            <person name="Depledge D."/>
            <person name="Breuer J."/>
            <person name="Gompels U.A."/>
        </authorList>
    </citation>
    <scope>NUCLEOTIDE SEQUENCE [LARGE SCALE GENOMIC DNA]</scope>
    <source>
        <strain evidence="2">AJ</strain>
    </source>
</reference>
<feature type="compositionally biased region" description="Basic residues" evidence="1">
    <location>
        <begin position="606"/>
        <end position="628"/>
    </location>
</feature>
<gene>
    <name evidence="2" type="primary">U90</name>
</gene>
<accession>A0A0A7RM68</accession>
<reference evidence="2 3" key="2">
    <citation type="journal article" date="2002" name="J. Virol. Methods">
        <title>Characterisation of a human herpesvirus 6 variant A 'amplicon' and replication modulation by U94-Rep 'latency gene'.</title>
        <authorList>
            <person name="Turner S."/>
            <person name="DiLuca D."/>
            <person name="Gompels U."/>
        </authorList>
    </citation>
    <scope>NUCLEOTIDE SEQUENCE [LARGE SCALE GENOMIC DNA]</scope>
    <source>
        <strain evidence="2">AJ</strain>
    </source>
</reference>
<reference evidence="2 3" key="1">
    <citation type="journal article" date="1993" name="J. Virol.">
        <title>Identification of a lytic-phase origin of DNA replication in human herpesvirus 6B strain Z29.</title>
        <authorList>
            <person name="Dewhurst S."/>
            <person name="Dollard S.C."/>
            <person name="Pellett P.E."/>
            <person name="Dambaugh T.R."/>
        </authorList>
    </citation>
    <scope>NUCLEOTIDE SEQUENCE [LARGE SCALE GENOMIC DNA]</scope>
    <source>
        <strain evidence="2">AJ</strain>
    </source>
</reference>
<dbReference type="EMBL" id="KP257584">
    <property type="protein sequence ID" value="AJA36297.1"/>
    <property type="molecule type" value="Genomic_DNA"/>
</dbReference>
<protein>
    <submittedName>
        <fullName evidence="2">U90 protein</fullName>
    </submittedName>
</protein>
<organism evidence="2 3">
    <name type="scientific">Human betaherpesvirus 6A</name>
    <dbReference type="NCBI Taxonomy" id="32603"/>
    <lineage>
        <taxon>Viruses</taxon>
        <taxon>Duplodnaviria</taxon>
        <taxon>Heunggongvirae</taxon>
        <taxon>Peploviricota</taxon>
        <taxon>Herviviricetes</taxon>
        <taxon>Herpesvirales</taxon>
        <taxon>Orthoherpesviridae</taxon>
        <taxon>Betaherpesvirinae</taxon>
        <taxon>Roseolovirus</taxon>
        <taxon>Roseolovirus humanbeta6a</taxon>
    </lineage>
</organism>
<feature type="region of interest" description="Disordered" evidence="1">
    <location>
        <begin position="567"/>
        <end position="632"/>
    </location>
</feature>
<dbReference type="Proteomes" id="UP000142548">
    <property type="component" value="Genome"/>
</dbReference>